<feature type="transmembrane region" description="Helical" evidence="7">
    <location>
        <begin position="67"/>
        <end position="93"/>
    </location>
</feature>
<organism evidence="8">
    <name type="scientific">termite gut metagenome</name>
    <dbReference type="NCBI Taxonomy" id="433724"/>
    <lineage>
        <taxon>unclassified sequences</taxon>
        <taxon>metagenomes</taxon>
        <taxon>organismal metagenomes</taxon>
    </lineage>
</organism>
<comment type="subcellular location">
    <subcellularLocation>
        <location evidence="1">Membrane</location>
        <topology evidence="1">Multi-pass membrane protein</topology>
    </subcellularLocation>
</comment>
<keyword evidence="4 7" id="KW-0812">Transmembrane</keyword>
<dbReference type="InterPro" id="IPR003524">
    <property type="entry name" value="PNAcMuramoyl-5peptid_Trfase"/>
</dbReference>
<comment type="caution">
    <text evidence="8">The sequence shown here is derived from an EMBL/GenBank/DDBJ whole genome shotgun (WGS) entry which is preliminary data.</text>
</comment>
<name>A0A5J4S1M6_9ZZZZ</name>
<evidence type="ECO:0000256" key="6">
    <source>
        <dbReference type="ARBA" id="ARBA00023136"/>
    </source>
</evidence>
<feature type="transmembrane region" description="Helical" evidence="7">
    <location>
        <begin position="400"/>
        <end position="419"/>
    </location>
</feature>
<keyword evidence="6 7" id="KW-0472">Membrane</keyword>
<dbReference type="GO" id="GO:0044038">
    <property type="term" value="P:cell wall macromolecule biosynthetic process"/>
    <property type="evidence" value="ECO:0007669"/>
    <property type="project" value="TreeGrafter"/>
</dbReference>
<proteinExistence type="inferred from homology"/>
<dbReference type="PANTHER" id="PTHR22926">
    <property type="entry name" value="PHOSPHO-N-ACETYLMURAMOYL-PENTAPEPTIDE-TRANSFERASE"/>
    <property type="match status" value="1"/>
</dbReference>
<dbReference type="AlphaFoldDB" id="A0A5J4S1M6"/>
<dbReference type="InterPro" id="IPR000715">
    <property type="entry name" value="Glycosyl_transferase_4"/>
</dbReference>
<protein>
    <submittedName>
        <fullName evidence="8">Phospho-N-acetylmuramoyl-pentapeptide-transferase</fullName>
        <ecNumber evidence="8">2.7.8.13</ecNumber>
    </submittedName>
</protein>
<feature type="transmembrane region" description="Helical" evidence="7">
    <location>
        <begin position="211"/>
        <end position="229"/>
    </location>
</feature>
<feature type="transmembrane region" description="Helical" evidence="7">
    <location>
        <begin position="330"/>
        <end position="351"/>
    </location>
</feature>
<feature type="transmembrane region" description="Helical" evidence="7">
    <location>
        <begin position="20"/>
        <end position="46"/>
    </location>
</feature>
<keyword evidence="5 7" id="KW-1133">Transmembrane helix</keyword>
<dbReference type="Pfam" id="PF00953">
    <property type="entry name" value="Glycos_transf_4"/>
    <property type="match status" value="1"/>
</dbReference>
<feature type="transmembrane region" description="Helical" evidence="7">
    <location>
        <begin position="279"/>
        <end position="296"/>
    </location>
</feature>
<dbReference type="HAMAP" id="MF_00038">
    <property type="entry name" value="MraY"/>
    <property type="match status" value="1"/>
</dbReference>
<dbReference type="NCBIfam" id="TIGR00445">
    <property type="entry name" value="mraY"/>
    <property type="match status" value="1"/>
</dbReference>
<dbReference type="PROSITE" id="PS01347">
    <property type="entry name" value="MRAY_1"/>
    <property type="match status" value="1"/>
</dbReference>
<evidence type="ECO:0000313" key="8">
    <source>
        <dbReference type="EMBL" id="KAA6339161.1"/>
    </source>
</evidence>
<dbReference type="GO" id="GO:0008963">
    <property type="term" value="F:phospho-N-acetylmuramoyl-pentapeptide-transferase activity"/>
    <property type="evidence" value="ECO:0007669"/>
    <property type="project" value="InterPro"/>
</dbReference>
<dbReference type="EC" id="2.7.8.13" evidence="8"/>
<feature type="transmembrane region" description="Helical" evidence="7">
    <location>
        <begin position="241"/>
        <end position="259"/>
    </location>
</feature>
<gene>
    <name evidence="8" type="ORF">EZS27_012889</name>
</gene>
<feature type="transmembrane region" description="Helical" evidence="7">
    <location>
        <begin position="99"/>
        <end position="116"/>
    </location>
</feature>
<evidence type="ECO:0000256" key="5">
    <source>
        <dbReference type="ARBA" id="ARBA00022989"/>
    </source>
</evidence>
<accession>A0A5J4S1M6</accession>
<evidence type="ECO:0000256" key="4">
    <source>
        <dbReference type="ARBA" id="ARBA00022692"/>
    </source>
</evidence>
<evidence type="ECO:0000256" key="3">
    <source>
        <dbReference type="ARBA" id="ARBA00022679"/>
    </source>
</evidence>
<feature type="transmembrane region" description="Helical" evidence="7">
    <location>
        <begin position="136"/>
        <end position="153"/>
    </location>
</feature>
<dbReference type="CDD" id="cd06852">
    <property type="entry name" value="GT_MraY"/>
    <property type="match status" value="1"/>
</dbReference>
<dbReference type="GO" id="GO:0005886">
    <property type="term" value="C:plasma membrane"/>
    <property type="evidence" value="ECO:0007669"/>
    <property type="project" value="TreeGrafter"/>
</dbReference>
<dbReference type="GO" id="GO:0071555">
    <property type="term" value="P:cell wall organization"/>
    <property type="evidence" value="ECO:0007669"/>
    <property type="project" value="TreeGrafter"/>
</dbReference>
<dbReference type="EMBL" id="SNRY01000559">
    <property type="protein sequence ID" value="KAA6339161.1"/>
    <property type="molecule type" value="Genomic_DNA"/>
</dbReference>
<evidence type="ECO:0000256" key="7">
    <source>
        <dbReference type="SAM" id="Phobius"/>
    </source>
</evidence>
<feature type="transmembrane region" description="Helical" evidence="7">
    <location>
        <begin position="303"/>
        <end position="324"/>
    </location>
</feature>
<reference evidence="8" key="1">
    <citation type="submission" date="2019-03" db="EMBL/GenBank/DDBJ databases">
        <title>Single cell metagenomics reveals metabolic interactions within the superorganism composed of flagellate Streblomastix strix and complex community of Bacteroidetes bacteria on its surface.</title>
        <authorList>
            <person name="Treitli S.C."/>
            <person name="Kolisko M."/>
            <person name="Husnik F."/>
            <person name="Keeling P."/>
            <person name="Hampl V."/>
        </authorList>
    </citation>
    <scope>NUCLEOTIDE SEQUENCE</scope>
    <source>
        <strain evidence="8">STM</strain>
    </source>
</reference>
<dbReference type="InterPro" id="IPR018480">
    <property type="entry name" value="PNAcMuramoyl-5peptid_Trfase_CS"/>
</dbReference>
<evidence type="ECO:0000256" key="2">
    <source>
        <dbReference type="ARBA" id="ARBA00005583"/>
    </source>
</evidence>
<sequence>MLYHLSQWLQRFEIPGVRVFSYISFRALAVIILSLLISAIFGKYFINLLKRKQILETQRNAEIDPFGVTKTGVPSMGGIIIIVAILIPCLLLGRLHNIYMILMLVTTIWLGALGFLDDYIKIFKKDKNGLHGKFKIIGQVGLGLIVGLTLYLSPDMGIRENVKVKRTAEDIEVVHALHDIKSTKTTIPFFKNNNLDYADIVSFFGKHSQKAGWILFVLVTILVVTAVSNGANLNDGMDGMAAGNSAIMGFTLGIFAYVSSHIEFASYLNIMYIPGSEELVIFICAFVGALIGFLWYNAYPAQIFMGDTGSLTIGGIIAVFAIVIHKELLIPILCGVFLVESLSVILQVQYFKGGKKKGIHRRIFKRTPIHDHFRTTLSQLDPNCSYIFKGKGNVFHESKITVRFWIASIVLAAITIITLKIR</sequence>
<dbReference type="PROSITE" id="PS01348">
    <property type="entry name" value="MRAY_2"/>
    <property type="match status" value="1"/>
</dbReference>
<evidence type="ECO:0000256" key="1">
    <source>
        <dbReference type="ARBA" id="ARBA00004141"/>
    </source>
</evidence>
<keyword evidence="3 8" id="KW-0808">Transferase</keyword>
<comment type="similarity">
    <text evidence="2">Belongs to the glycosyltransferase 4 family. MraY subfamily.</text>
</comment>
<dbReference type="PANTHER" id="PTHR22926:SF5">
    <property type="entry name" value="PHOSPHO-N-ACETYLMURAMOYL-PENTAPEPTIDE-TRANSFERASE HOMOLOG"/>
    <property type="match status" value="1"/>
</dbReference>